<proteinExistence type="predicted"/>
<feature type="transmembrane region" description="Helical" evidence="1">
    <location>
        <begin position="108"/>
        <end position="139"/>
    </location>
</feature>
<protein>
    <submittedName>
        <fullName evidence="2">Uncharacterized protein</fullName>
    </submittedName>
</protein>
<dbReference type="AlphaFoldDB" id="E2ZCZ0"/>
<sequence length="148" mass="17724">MKIDIRKHFLYKYVVYRFNKECRKDVTWDRLSAEDRDRFCLHVFRRVWKRVAVIAFVYFLVFVLGTVSMISDSHPGPFLCWYEERLAFVGDLINAKHWNMYGPYERSVFYYILIQALPIVVIEGGPLLVIVFAVTEYILRREMKGKGR</sequence>
<accession>E2ZCZ0</accession>
<dbReference type="RefSeq" id="WP_006942210.1">
    <property type="nucleotide sequence ID" value="NZ_GL538208.1"/>
</dbReference>
<dbReference type="HOGENOM" id="CLU_145319_0_0_9"/>
<evidence type="ECO:0000313" key="3">
    <source>
        <dbReference type="Proteomes" id="UP000003195"/>
    </source>
</evidence>
<organism evidence="2 3">
    <name type="scientific">Megasphaera micronuciformis F0359</name>
    <dbReference type="NCBI Taxonomy" id="706434"/>
    <lineage>
        <taxon>Bacteria</taxon>
        <taxon>Bacillati</taxon>
        <taxon>Bacillota</taxon>
        <taxon>Negativicutes</taxon>
        <taxon>Veillonellales</taxon>
        <taxon>Veillonellaceae</taxon>
        <taxon>Megasphaera</taxon>
    </lineage>
</organism>
<dbReference type="EMBL" id="AECS01000037">
    <property type="protein sequence ID" value="EFQ03911.1"/>
    <property type="molecule type" value="Genomic_DNA"/>
</dbReference>
<keyword evidence="1" id="KW-0472">Membrane</keyword>
<feature type="transmembrane region" description="Helical" evidence="1">
    <location>
        <begin position="51"/>
        <end position="71"/>
    </location>
</feature>
<keyword evidence="1" id="KW-1133">Transmembrane helix</keyword>
<keyword evidence="3" id="KW-1185">Reference proteome</keyword>
<dbReference type="eggNOG" id="ENOG50309ZV">
    <property type="taxonomic scope" value="Bacteria"/>
</dbReference>
<evidence type="ECO:0000256" key="1">
    <source>
        <dbReference type="SAM" id="Phobius"/>
    </source>
</evidence>
<comment type="caution">
    <text evidence="2">The sequence shown here is derived from an EMBL/GenBank/DDBJ whole genome shotgun (WGS) entry which is preliminary data.</text>
</comment>
<dbReference type="STRING" id="706434.HMPREF9429_01094"/>
<name>E2ZCZ0_9FIRM</name>
<dbReference type="Proteomes" id="UP000003195">
    <property type="component" value="Unassembled WGS sequence"/>
</dbReference>
<reference evidence="2 3" key="1">
    <citation type="submission" date="2010-08" db="EMBL/GenBank/DDBJ databases">
        <authorList>
            <person name="Weinstock G."/>
            <person name="Sodergren E."/>
            <person name="Clifton S."/>
            <person name="Fulton L."/>
            <person name="Fulton B."/>
            <person name="Courtney L."/>
            <person name="Fronick C."/>
            <person name="Harrison M."/>
            <person name="Strong C."/>
            <person name="Farmer C."/>
            <person name="Delahaunty K."/>
            <person name="Markovic C."/>
            <person name="Hall O."/>
            <person name="Minx P."/>
            <person name="Tomlinson C."/>
            <person name="Mitreva M."/>
            <person name="Hou S."/>
            <person name="Chen J."/>
            <person name="Wollam A."/>
            <person name="Pepin K.H."/>
            <person name="Johnson M."/>
            <person name="Bhonagiri V."/>
            <person name="Zhang X."/>
            <person name="Suruliraj S."/>
            <person name="Warren W."/>
            <person name="Chinwalla A."/>
            <person name="Mardis E.R."/>
            <person name="Wilson R.K."/>
        </authorList>
    </citation>
    <scope>NUCLEOTIDE SEQUENCE [LARGE SCALE GENOMIC DNA]</scope>
    <source>
        <strain evidence="2 3">F0359</strain>
    </source>
</reference>
<keyword evidence="1" id="KW-0812">Transmembrane</keyword>
<dbReference type="OrthoDB" id="2219624at2"/>
<evidence type="ECO:0000313" key="2">
    <source>
        <dbReference type="EMBL" id="EFQ03911.1"/>
    </source>
</evidence>
<gene>
    <name evidence="2" type="ORF">HMPREF9429_01094</name>
</gene>